<evidence type="ECO:0000313" key="3">
    <source>
        <dbReference type="Proteomes" id="UP000276055"/>
    </source>
</evidence>
<dbReference type="InterPro" id="IPR021315">
    <property type="entry name" value="Gap/Sap"/>
</dbReference>
<keyword evidence="1" id="KW-0812">Transmembrane</keyword>
<keyword evidence="1" id="KW-1133">Transmembrane helix</keyword>
<protein>
    <submittedName>
        <fullName evidence="2">Sap-like sulfolipid-1-addressing protein</fullName>
    </submittedName>
</protein>
<dbReference type="AlphaFoldDB" id="A0A495FMK6"/>
<gene>
    <name evidence="2" type="ORF">C8D78_0793</name>
</gene>
<sequence length="221" mass="23505">MLNTITSLLLFAVAGAMSTVPVSVTIMILLSPNPRRGALPFLIGSLVGSILLVGLSAVGLQSLPVRPRLRRDELMAQFGVLIGVLLIGYAVYLLVSKGGRDNAMLGKVKSRFISARPWEFVALGLGLNLRPKAILLAVTAGAVIGVQELPPLEGSVLVLAYAAVAQSAVVIPVLVWLRSPERAQAPLTTLYNWLQRHGRRIAAIVTLAIGLFLVGYSVLQL</sequence>
<dbReference type="Pfam" id="PF11139">
    <property type="entry name" value="SfLAP"/>
    <property type="match status" value="1"/>
</dbReference>
<dbReference type="OrthoDB" id="4462109at2"/>
<feature type="transmembrane region" description="Helical" evidence="1">
    <location>
        <begin position="75"/>
        <end position="95"/>
    </location>
</feature>
<feature type="transmembrane region" description="Helical" evidence="1">
    <location>
        <begin position="156"/>
        <end position="177"/>
    </location>
</feature>
<name>A0A495FMK6_9MICC</name>
<dbReference type="Proteomes" id="UP000276055">
    <property type="component" value="Unassembled WGS sequence"/>
</dbReference>
<feature type="transmembrane region" description="Helical" evidence="1">
    <location>
        <begin position="198"/>
        <end position="219"/>
    </location>
</feature>
<comment type="caution">
    <text evidence="2">The sequence shown here is derived from an EMBL/GenBank/DDBJ whole genome shotgun (WGS) entry which is preliminary data.</text>
</comment>
<reference evidence="2 3" key="1">
    <citation type="submission" date="2018-10" db="EMBL/GenBank/DDBJ databases">
        <title>Genomic Encyclopedia of Type Strains, Phase IV (KMG-IV): sequencing the most valuable type-strain genomes for metagenomic binning, comparative biology and taxonomic classification.</title>
        <authorList>
            <person name="Goeker M."/>
        </authorList>
    </citation>
    <scope>NUCLEOTIDE SEQUENCE [LARGE SCALE GENOMIC DNA]</scope>
    <source>
        <strain evidence="2 3">DSM 25586</strain>
    </source>
</reference>
<feature type="transmembrane region" description="Helical" evidence="1">
    <location>
        <begin position="41"/>
        <end position="63"/>
    </location>
</feature>
<keyword evidence="1" id="KW-0472">Membrane</keyword>
<evidence type="ECO:0000256" key="1">
    <source>
        <dbReference type="SAM" id="Phobius"/>
    </source>
</evidence>
<dbReference type="EMBL" id="RBIR01000001">
    <property type="protein sequence ID" value="RKR30468.1"/>
    <property type="molecule type" value="Genomic_DNA"/>
</dbReference>
<accession>A0A495FMK6</accession>
<dbReference type="RefSeq" id="WP_120950516.1">
    <property type="nucleotide sequence ID" value="NZ_RBIR01000001.1"/>
</dbReference>
<proteinExistence type="predicted"/>
<feature type="transmembrane region" description="Helical" evidence="1">
    <location>
        <begin position="6"/>
        <end position="29"/>
    </location>
</feature>
<organism evidence="2 3">
    <name type="scientific">Arthrobacter oryzae</name>
    <dbReference type="NCBI Taxonomy" id="409290"/>
    <lineage>
        <taxon>Bacteria</taxon>
        <taxon>Bacillati</taxon>
        <taxon>Actinomycetota</taxon>
        <taxon>Actinomycetes</taxon>
        <taxon>Micrococcales</taxon>
        <taxon>Micrococcaceae</taxon>
        <taxon>Arthrobacter</taxon>
    </lineage>
</organism>
<evidence type="ECO:0000313" key="2">
    <source>
        <dbReference type="EMBL" id="RKR30468.1"/>
    </source>
</evidence>